<evidence type="ECO:0000256" key="2">
    <source>
        <dbReference type="ARBA" id="ARBA00022695"/>
    </source>
</evidence>
<feature type="non-terminal residue" evidence="6">
    <location>
        <position position="1"/>
    </location>
</feature>
<accession>K6WZR9</accession>
<name>K6WZR9_9MICO</name>
<dbReference type="SUPFAM" id="SSF53448">
    <property type="entry name" value="Nucleotide-diphospho-sugar transferases"/>
    <property type="match status" value="1"/>
</dbReference>
<organism evidence="6 7">
    <name type="scientific">Kineosphaera limosa NBRC 100340</name>
    <dbReference type="NCBI Taxonomy" id="1184609"/>
    <lineage>
        <taxon>Bacteria</taxon>
        <taxon>Bacillati</taxon>
        <taxon>Actinomycetota</taxon>
        <taxon>Actinomycetes</taxon>
        <taxon>Micrococcales</taxon>
        <taxon>Dermatophilaceae</taxon>
        <taxon>Kineosphaera</taxon>
    </lineage>
</organism>
<evidence type="ECO:0008006" key="8">
    <source>
        <dbReference type="Google" id="ProtNLM"/>
    </source>
</evidence>
<dbReference type="InterPro" id="IPR029044">
    <property type="entry name" value="Nucleotide-diphossugar_trans"/>
</dbReference>
<dbReference type="eggNOG" id="COG1920">
    <property type="taxonomic scope" value="Bacteria"/>
</dbReference>
<dbReference type="Gene3D" id="3.90.550.10">
    <property type="entry name" value="Spore Coat Polysaccharide Biosynthesis Protein SpsA, Chain A"/>
    <property type="match status" value="1"/>
</dbReference>
<reference evidence="6 7" key="1">
    <citation type="submission" date="2012-08" db="EMBL/GenBank/DDBJ databases">
        <title>Whole genome shotgun sequence of Kineosphaera limosa NBRC 100340.</title>
        <authorList>
            <person name="Yoshida I."/>
            <person name="Isaki S."/>
            <person name="Hosoyama A."/>
            <person name="Tsuchikane K."/>
            <person name="Katsumata H."/>
            <person name="Ando Y."/>
            <person name="Ohji S."/>
            <person name="Hamada M."/>
            <person name="Tamura T."/>
            <person name="Yamazoe A."/>
            <person name="Yamazaki S."/>
            <person name="Fujita N."/>
        </authorList>
    </citation>
    <scope>NUCLEOTIDE SEQUENCE [LARGE SCALE GENOMIC DNA]</scope>
    <source>
        <strain evidence="6 7">NBRC 100340</strain>
    </source>
</reference>
<dbReference type="PANTHER" id="PTHR40392:SF1">
    <property type="entry name" value="2-PHOSPHO-L-LACTATE GUANYLYLTRANSFERASE"/>
    <property type="match status" value="1"/>
</dbReference>
<dbReference type="AlphaFoldDB" id="K6WZR9"/>
<dbReference type="PANTHER" id="PTHR40392">
    <property type="entry name" value="2-PHOSPHO-L-LACTATE GUANYLYLTRANSFERASE"/>
    <property type="match status" value="1"/>
</dbReference>
<evidence type="ECO:0000256" key="3">
    <source>
        <dbReference type="ARBA" id="ARBA00022741"/>
    </source>
</evidence>
<keyword evidence="7" id="KW-1185">Reference proteome</keyword>
<keyword evidence="1" id="KW-0808">Transferase</keyword>
<evidence type="ECO:0000313" key="7">
    <source>
        <dbReference type="Proteomes" id="UP000008366"/>
    </source>
</evidence>
<keyword evidence="2" id="KW-0548">Nucleotidyltransferase</keyword>
<gene>
    <name evidence="6" type="ORF">KILIM_076_00010</name>
</gene>
<keyword evidence="3" id="KW-0547">Nucleotide-binding</keyword>
<dbReference type="GO" id="GO:0005525">
    <property type="term" value="F:GTP binding"/>
    <property type="evidence" value="ECO:0007669"/>
    <property type="project" value="UniProtKB-KW"/>
</dbReference>
<dbReference type="Proteomes" id="UP000008366">
    <property type="component" value="Unassembled WGS sequence"/>
</dbReference>
<protein>
    <recommendedName>
        <fullName evidence="8">2-phospho-L-lactate guanylyltransferase</fullName>
    </recommendedName>
</protein>
<keyword evidence="4" id="KW-0342">GTP-binding</keyword>
<feature type="region of interest" description="Disordered" evidence="5">
    <location>
        <begin position="91"/>
        <end position="115"/>
    </location>
</feature>
<evidence type="ECO:0000256" key="5">
    <source>
        <dbReference type="SAM" id="MobiDB-lite"/>
    </source>
</evidence>
<evidence type="ECO:0000313" key="6">
    <source>
        <dbReference type="EMBL" id="GAB97617.1"/>
    </source>
</evidence>
<evidence type="ECO:0000256" key="1">
    <source>
        <dbReference type="ARBA" id="ARBA00022679"/>
    </source>
</evidence>
<proteinExistence type="predicted"/>
<dbReference type="GO" id="GO:0043814">
    <property type="term" value="F:phospholactate guanylyltransferase activity"/>
    <property type="evidence" value="ECO:0007669"/>
    <property type="project" value="InterPro"/>
</dbReference>
<comment type="caution">
    <text evidence="6">The sequence shown here is derived from an EMBL/GenBank/DDBJ whole genome shotgun (WGS) entry which is preliminary data.</text>
</comment>
<sequence>RGRSAAAFVPDAEGSGTVLLAGAQPSALQPAFGVDSAARHAQHAQRLELPLPALRRDVDTVADLAQAVALGVGAHTAAALAGLLVGTRVGRGRPEGAHPALDDALGELLRRGSPS</sequence>
<evidence type="ECO:0000256" key="4">
    <source>
        <dbReference type="ARBA" id="ARBA00023134"/>
    </source>
</evidence>
<dbReference type="InterPro" id="IPR002835">
    <property type="entry name" value="CofC"/>
</dbReference>
<dbReference type="EMBL" id="BAHD01000076">
    <property type="protein sequence ID" value="GAB97617.1"/>
    <property type="molecule type" value="Genomic_DNA"/>
</dbReference>